<sequence length="151" mass="16076">TLWDLGTGAGSVAVEWCRTDPTCTAVGVERRADRAANARTNAENLTAPGQFTVIDHDLTEGLPDGLPTPDAVFIGGGATAELVDACLARLPQDGRIVVHGVTMEAETLVVDLSGRLGGELMRFSVENADHIGRLRGWKPARTVVAWSWVKD</sequence>
<keyword evidence="2" id="KW-1185">Reference proteome</keyword>
<feature type="non-terminal residue" evidence="1">
    <location>
        <position position="1"/>
    </location>
</feature>
<reference evidence="1 2" key="1">
    <citation type="journal article" date="2013" name="BMC Genomics">
        <title>Comparative genomics reveals distinct host-interacting traits of three major human-associated propionibacteria.</title>
        <authorList>
            <person name="Mak T.N."/>
            <person name="Schmid M."/>
            <person name="Brzuszkiewicz E."/>
            <person name="Zeng G."/>
            <person name="Meyer R."/>
            <person name="Sfanos K.S."/>
            <person name="Brinkmann V."/>
            <person name="Meyer T.F."/>
            <person name="Bruggemann H."/>
        </authorList>
    </citation>
    <scope>NUCLEOTIDE SEQUENCE [LARGE SCALE GENOMIC DNA]</scope>
    <source>
        <strain evidence="1 2">TM11</strain>
    </source>
</reference>
<organism evidence="1 2">
    <name type="scientific">Cutibacterium granulosum TM11</name>
    <dbReference type="NCBI Taxonomy" id="1292373"/>
    <lineage>
        <taxon>Bacteria</taxon>
        <taxon>Bacillati</taxon>
        <taxon>Actinomycetota</taxon>
        <taxon>Actinomycetes</taxon>
        <taxon>Propionibacteriales</taxon>
        <taxon>Propionibacteriaceae</taxon>
        <taxon>Cutibacterium</taxon>
    </lineage>
</organism>
<evidence type="ECO:0000313" key="2">
    <source>
        <dbReference type="Proteomes" id="UP000053711"/>
    </source>
</evidence>
<comment type="caution">
    <text evidence="1">The sequence shown here is derived from an EMBL/GenBank/DDBJ whole genome shotgun (WGS) entry which is preliminary data.</text>
</comment>
<proteinExistence type="predicted"/>
<dbReference type="Proteomes" id="UP000053711">
    <property type="component" value="Unassembled WGS sequence"/>
</dbReference>
<name>A0ACB4ULK6_9ACTN</name>
<accession>A0ACB4ULK6</accession>
<protein>
    <submittedName>
        <fullName evidence="1">Precorrin 8 decarboxylase CbiT</fullName>
    </submittedName>
</protein>
<evidence type="ECO:0000313" key="1">
    <source>
        <dbReference type="EMBL" id="ERF62850.1"/>
    </source>
</evidence>
<gene>
    <name evidence="1" type="ORF">H640_08791</name>
</gene>
<dbReference type="EMBL" id="AOST01000083">
    <property type="protein sequence ID" value="ERF62850.1"/>
    <property type="molecule type" value="Genomic_DNA"/>
</dbReference>